<comment type="caution">
    <text evidence="2">The sequence shown here is derived from an EMBL/GenBank/DDBJ whole genome shotgun (WGS) entry which is preliminary data.</text>
</comment>
<dbReference type="AlphaFoldDB" id="A0AAJ1RBC1"/>
<organism evidence="2 3">
    <name type="scientific">Oenococcus sicerae</name>
    <dbReference type="NCBI Taxonomy" id="2203724"/>
    <lineage>
        <taxon>Bacteria</taxon>
        <taxon>Bacillati</taxon>
        <taxon>Bacillota</taxon>
        <taxon>Bacilli</taxon>
        <taxon>Lactobacillales</taxon>
        <taxon>Lactobacillaceae</taxon>
        <taxon>Oenococcus</taxon>
    </lineage>
</organism>
<name>A0AAJ1RBC1_9LACO</name>
<dbReference type="PANTHER" id="PTHR22916:SF3">
    <property type="entry name" value="UDP-GLCNAC:BETAGAL BETA-1,3-N-ACETYLGLUCOSAMINYLTRANSFERASE-LIKE PROTEIN 1"/>
    <property type="match status" value="1"/>
</dbReference>
<dbReference type="InterPro" id="IPR001173">
    <property type="entry name" value="Glyco_trans_2-like"/>
</dbReference>
<proteinExistence type="predicted"/>
<protein>
    <submittedName>
        <fullName evidence="2">Glycosyltransferase</fullName>
    </submittedName>
</protein>
<dbReference type="Pfam" id="PF00535">
    <property type="entry name" value="Glycos_transf_2"/>
    <property type="match status" value="1"/>
</dbReference>
<dbReference type="InterPro" id="IPR029044">
    <property type="entry name" value="Nucleotide-diphossugar_trans"/>
</dbReference>
<feature type="domain" description="Glycosyltransferase 2-like" evidence="1">
    <location>
        <begin position="6"/>
        <end position="116"/>
    </location>
</feature>
<dbReference type="Gene3D" id="3.90.550.10">
    <property type="entry name" value="Spore Coat Polysaccharide Biosynthesis Protein SpsA, Chain A"/>
    <property type="match status" value="1"/>
</dbReference>
<dbReference type="RefSeq" id="WP_301711300.1">
    <property type="nucleotide sequence ID" value="NZ_SDWY01000003.1"/>
</dbReference>
<dbReference type="SUPFAM" id="SSF53448">
    <property type="entry name" value="Nucleotide-diphospho-sugar transferases"/>
    <property type="match status" value="1"/>
</dbReference>
<dbReference type="Proteomes" id="UP001167919">
    <property type="component" value="Unassembled WGS sequence"/>
</dbReference>
<sequence length="314" mass="36240">MKTVNVLMSTYNGALYLKQQIDSILNQSGVDVFLTIRDDGSSDNSLDILNQYSYLKNVEIIAGENVGFKESFIALLLDLRQVNYDFYAFSDQDDYWMPQKLEKAVELIGDTQAPCLYVSDRQVADENLNLQGYNVYDKYPQYDWQASSISRIIDCRGAGCTEVWNAYGQLMLNQYRPVGIPHDEWVTAVFTFLGQVKYDSNAYILYRRHKNVVTSTSIKRKKIGKLTKLGKAFRVFHNKDLSQHIDLRSKFLLEGYTDMLTDSDKKSLTLLANYKKNLYTKFRILLSGSFRVTSRRAPLKYKIQKIMMLMTNGL</sequence>
<evidence type="ECO:0000313" key="3">
    <source>
        <dbReference type="Proteomes" id="UP001167919"/>
    </source>
</evidence>
<gene>
    <name evidence="2" type="ORF">EVC35_06485</name>
</gene>
<dbReference type="EMBL" id="SDWY01000003">
    <property type="protein sequence ID" value="MDN6900650.1"/>
    <property type="molecule type" value="Genomic_DNA"/>
</dbReference>
<dbReference type="GO" id="GO:0016758">
    <property type="term" value="F:hexosyltransferase activity"/>
    <property type="evidence" value="ECO:0007669"/>
    <property type="project" value="UniProtKB-ARBA"/>
</dbReference>
<evidence type="ECO:0000259" key="1">
    <source>
        <dbReference type="Pfam" id="PF00535"/>
    </source>
</evidence>
<reference evidence="2" key="1">
    <citation type="submission" date="2019-01" db="EMBL/GenBank/DDBJ databases">
        <title>Oenococcus sicerae UCMA17102.</title>
        <authorList>
            <person name="Cousin F.J."/>
            <person name="Le Guellec R."/>
            <person name="Cretenet M."/>
        </authorList>
    </citation>
    <scope>NUCLEOTIDE SEQUENCE</scope>
    <source>
        <strain evidence="2">UCMA17102</strain>
    </source>
</reference>
<dbReference type="PANTHER" id="PTHR22916">
    <property type="entry name" value="GLYCOSYLTRANSFERASE"/>
    <property type="match status" value="1"/>
</dbReference>
<evidence type="ECO:0000313" key="2">
    <source>
        <dbReference type="EMBL" id="MDN6900650.1"/>
    </source>
</evidence>
<accession>A0AAJ1RBC1</accession>